<keyword evidence="3 14" id="KW-0808">Transferase</keyword>
<feature type="domain" description="Rhodanese" evidence="15">
    <location>
        <begin position="370"/>
        <end position="477"/>
    </location>
</feature>
<dbReference type="EC" id="2.8.1.11" evidence="14"/>
<keyword evidence="7 14" id="KW-0547">Nucleotide-binding</keyword>
<feature type="binding site" evidence="14">
    <location>
        <position position="311"/>
    </location>
    <ligand>
        <name>Zn(2+)</name>
        <dbReference type="ChEBI" id="CHEBI:29105"/>
    </ligand>
</feature>
<dbReference type="InterPro" id="IPR036873">
    <property type="entry name" value="Rhodanese-like_dom_sf"/>
</dbReference>
<dbReference type="InterPro" id="IPR028885">
    <property type="entry name" value="MOCS3/Uba4"/>
</dbReference>
<dbReference type="Gene3D" id="3.40.50.720">
    <property type="entry name" value="NAD(P)-binding Rossmann-like Domain"/>
    <property type="match status" value="1"/>
</dbReference>
<dbReference type="GO" id="GO:0032447">
    <property type="term" value="P:protein urmylation"/>
    <property type="evidence" value="ECO:0007669"/>
    <property type="project" value="TreeGrafter"/>
</dbReference>
<dbReference type="OrthoDB" id="10261062at2759"/>
<reference evidence="16" key="1">
    <citation type="journal article" date="2020" name="Stud. Mycol.">
        <title>101 Dothideomycetes genomes: a test case for predicting lifestyles and emergence of pathogens.</title>
        <authorList>
            <person name="Haridas S."/>
            <person name="Albert R."/>
            <person name="Binder M."/>
            <person name="Bloem J."/>
            <person name="Labutti K."/>
            <person name="Salamov A."/>
            <person name="Andreopoulos B."/>
            <person name="Baker S."/>
            <person name="Barry K."/>
            <person name="Bills G."/>
            <person name="Bluhm B."/>
            <person name="Cannon C."/>
            <person name="Castanera R."/>
            <person name="Culley D."/>
            <person name="Daum C."/>
            <person name="Ezra D."/>
            <person name="Gonzalez J."/>
            <person name="Henrissat B."/>
            <person name="Kuo A."/>
            <person name="Liang C."/>
            <person name="Lipzen A."/>
            <person name="Lutzoni F."/>
            <person name="Magnuson J."/>
            <person name="Mondo S."/>
            <person name="Nolan M."/>
            <person name="Ohm R."/>
            <person name="Pangilinan J."/>
            <person name="Park H.-J."/>
            <person name="Ramirez L."/>
            <person name="Alfaro M."/>
            <person name="Sun H."/>
            <person name="Tritt A."/>
            <person name="Yoshinaga Y."/>
            <person name="Zwiers L.-H."/>
            <person name="Turgeon B."/>
            <person name="Goodwin S."/>
            <person name="Spatafora J."/>
            <person name="Crous P."/>
            <person name="Grigoriev I."/>
        </authorList>
    </citation>
    <scope>NUCLEOTIDE SEQUENCE</scope>
    <source>
        <strain evidence="16">CBS 121739</strain>
    </source>
</reference>
<evidence type="ECO:0000256" key="10">
    <source>
        <dbReference type="ARBA" id="ARBA00022840"/>
    </source>
</evidence>
<evidence type="ECO:0000256" key="6">
    <source>
        <dbReference type="ARBA" id="ARBA00022723"/>
    </source>
</evidence>
<evidence type="ECO:0000256" key="14">
    <source>
        <dbReference type="HAMAP-Rule" id="MF_03049"/>
    </source>
</evidence>
<keyword evidence="10 14" id="KW-0067">ATP-binding</keyword>
<dbReference type="Gene3D" id="3.40.250.10">
    <property type="entry name" value="Rhodanese-like domain"/>
    <property type="match status" value="1"/>
</dbReference>
<dbReference type="InterPro" id="IPR045886">
    <property type="entry name" value="ThiF/MoeB/HesA"/>
</dbReference>
<protein>
    <recommendedName>
        <fullName evidence="14">Adenylyltransferase and sulfurtransferase uba4</fullName>
    </recommendedName>
    <alternativeName>
        <fullName evidence="14">Common component for nitrate reductase and xanthine dehydrogenase protein F</fullName>
    </alternativeName>
    <alternativeName>
        <fullName evidence="14">Ubiquitin-like protein activator 4</fullName>
    </alternativeName>
    <domain>
        <recommendedName>
            <fullName evidence="14">Molybdopterin-synthase adenylyltransferase</fullName>
            <ecNumber evidence="14">2.7.7.80</ecNumber>
        </recommendedName>
        <alternativeName>
            <fullName evidence="14">Adenylyltransferase uba4</fullName>
        </alternativeName>
        <alternativeName>
            <fullName evidence="14">Sulfur carrier protein MOCS2A adenylyltransferase</fullName>
        </alternativeName>
    </domain>
    <domain>
        <recommendedName>
            <fullName evidence="14">Molybdopterin-synthase sulfurtransferase</fullName>
            <ecNumber evidence="14">2.8.1.11</ecNumber>
        </recommendedName>
        <alternativeName>
            <fullName evidence="14">Sulfurtransferase uba4</fullName>
        </alternativeName>
        <alternativeName>
            <fullName evidence="14">Sulfur carrier protein MOCS2A sulfurtransferase</fullName>
        </alternativeName>
    </domain>
</protein>
<evidence type="ECO:0000256" key="11">
    <source>
        <dbReference type="ARBA" id="ARBA00023150"/>
    </source>
</evidence>
<evidence type="ECO:0000313" key="17">
    <source>
        <dbReference type="Proteomes" id="UP000799437"/>
    </source>
</evidence>
<dbReference type="Pfam" id="PF00899">
    <property type="entry name" value="ThiF"/>
    <property type="match status" value="1"/>
</dbReference>
<feature type="binding site" evidence="14">
    <location>
        <position position="209"/>
    </location>
    <ligand>
        <name>Zn(2+)</name>
        <dbReference type="ChEBI" id="CHEBI:29105"/>
    </ligand>
</feature>
<proteinExistence type="inferred from homology"/>
<keyword evidence="17" id="KW-1185">Reference proteome</keyword>
<feature type="binding site" evidence="14">
    <location>
        <begin position="99"/>
        <end position="103"/>
    </location>
    <ligand>
        <name>ATP</name>
        <dbReference type="ChEBI" id="CHEBI:30616"/>
    </ligand>
</feature>
<evidence type="ECO:0000256" key="8">
    <source>
        <dbReference type="ARBA" id="ARBA00022786"/>
    </source>
</evidence>
<comment type="subcellular location">
    <subcellularLocation>
        <location evidence="1">Cytoplasm</location>
        <location evidence="1">Cytosol</location>
    </subcellularLocation>
</comment>
<dbReference type="FunFam" id="3.40.50.720:FF:000033">
    <property type="entry name" value="Adenylyltransferase and sulfurtransferase MOCS3"/>
    <property type="match status" value="1"/>
</dbReference>
<dbReference type="CDD" id="cd00757">
    <property type="entry name" value="ThiF_MoeB_HesA_family"/>
    <property type="match status" value="1"/>
</dbReference>
<evidence type="ECO:0000256" key="1">
    <source>
        <dbReference type="ARBA" id="ARBA00004514"/>
    </source>
</evidence>
<keyword evidence="2 14" id="KW-0963">Cytoplasm</keyword>
<dbReference type="PANTHER" id="PTHR10953">
    <property type="entry name" value="UBIQUITIN-ACTIVATING ENZYME E1"/>
    <property type="match status" value="1"/>
</dbReference>
<keyword evidence="12 14" id="KW-0511">Multifunctional enzyme</keyword>
<keyword evidence="8" id="KW-0833">Ubl conjugation pathway</keyword>
<dbReference type="AlphaFoldDB" id="A0A6A6VR34"/>
<feature type="binding site" evidence="14">
    <location>
        <position position="92"/>
    </location>
    <ligand>
        <name>ATP</name>
        <dbReference type="ChEBI" id="CHEBI:30616"/>
    </ligand>
</feature>
<dbReference type="GO" id="GO:0061604">
    <property type="term" value="F:molybdopterin-synthase sulfurtransferase activity"/>
    <property type="evidence" value="ECO:0007669"/>
    <property type="project" value="UniProtKB-EC"/>
</dbReference>
<keyword evidence="4 14" id="KW-0819">tRNA processing</keyword>
<keyword evidence="11 14" id="KW-0501">Molybdenum cofactor biosynthesis</keyword>
<dbReference type="UniPathway" id="UPA00988"/>
<dbReference type="PROSITE" id="PS50206">
    <property type="entry name" value="RHODANESE_3"/>
    <property type="match status" value="1"/>
</dbReference>
<dbReference type="SUPFAM" id="SSF69572">
    <property type="entry name" value="Activating enzymes of the ubiquitin-like proteins"/>
    <property type="match status" value="1"/>
</dbReference>
<evidence type="ECO:0000313" key="16">
    <source>
        <dbReference type="EMBL" id="KAF2753128.1"/>
    </source>
</evidence>
<feature type="binding site" evidence="14">
    <location>
        <position position="71"/>
    </location>
    <ligand>
        <name>ATP</name>
        <dbReference type="ChEBI" id="CHEBI:30616"/>
    </ligand>
</feature>
<evidence type="ECO:0000256" key="5">
    <source>
        <dbReference type="ARBA" id="ARBA00022695"/>
    </source>
</evidence>
<accession>A0A6A6VR34</accession>
<dbReference type="InterPro" id="IPR000594">
    <property type="entry name" value="ThiF_NAD_FAD-bd"/>
</dbReference>
<comment type="catalytic activity">
    <reaction evidence="14">
        <text>[molybdopterin-synthase sulfur-carrier protein]-C-terminal Gly-Gly + ATP + H(+) = [molybdopterin-synthase sulfur-carrier protein]-C-terminal Gly-Gly-AMP + diphosphate</text>
        <dbReference type="Rhea" id="RHEA:43616"/>
        <dbReference type="Rhea" id="RHEA-COMP:12159"/>
        <dbReference type="Rhea" id="RHEA-COMP:12202"/>
        <dbReference type="ChEBI" id="CHEBI:15378"/>
        <dbReference type="ChEBI" id="CHEBI:30616"/>
        <dbReference type="ChEBI" id="CHEBI:33019"/>
        <dbReference type="ChEBI" id="CHEBI:90618"/>
        <dbReference type="ChEBI" id="CHEBI:90778"/>
        <dbReference type="EC" id="2.7.7.80"/>
    </reaction>
</comment>
<evidence type="ECO:0000256" key="12">
    <source>
        <dbReference type="ARBA" id="ARBA00023268"/>
    </source>
</evidence>
<dbReference type="EC" id="2.7.7.80" evidence="14"/>
<gene>
    <name evidence="14" type="primary">uba4</name>
    <name evidence="14" type="synonym">cnxF</name>
    <name evidence="16" type="ORF">EJ05DRAFT_495029</name>
</gene>
<keyword evidence="5" id="KW-0548">Nucleotidyltransferase</keyword>
<evidence type="ECO:0000256" key="13">
    <source>
        <dbReference type="ARBA" id="ARBA00043893"/>
    </source>
</evidence>
<dbReference type="GO" id="GO:0004792">
    <property type="term" value="F:thiosulfate-cyanide sulfurtransferase activity"/>
    <property type="evidence" value="ECO:0007669"/>
    <property type="project" value="TreeGrafter"/>
</dbReference>
<dbReference type="Proteomes" id="UP000799437">
    <property type="component" value="Unassembled WGS sequence"/>
</dbReference>
<evidence type="ECO:0000259" key="15">
    <source>
        <dbReference type="PROSITE" id="PS50206"/>
    </source>
</evidence>
<comment type="cofactor">
    <cofactor evidence="14">
        <name>Zn(2+)</name>
        <dbReference type="ChEBI" id="CHEBI:29105"/>
    </cofactor>
    <text evidence="14">Binds 1 zinc ion per subunit.</text>
</comment>
<feature type="binding site" evidence="14">
    <location>
        <position position="116"/>
    </location>
    <ligand>
        <name>ATP</name>
        <dbReference type="ChEBI" id="CHEBI:30616"/>
    </ligand>
</feature>
<dbReference type="GO" id="GO:0005524">
    <property type="term" value="F:ATP binding"/>
    <property type="evidence" value="ECO:0007669"/>
    <property type="project" value="UniProtKB-KW"/>
</dbReference>
<dbReference type="PANTHER" id="PTHR10953:SF102">
    <property type="entry name" value="ADENYLYLTRANSFERASE AND SULFURTRANSFERASE MOCS3"/>
    <property type="match status" value="1"/>
</dbReference>
<feature type="binding site" evidence="14">
    <location>
        <position position="308"/>
    </location>
    <ligand>
        <name>Zn(2+)</name>
        <dbReference type="ChEBI" id="CHEBI:29105"/>
    </ligand>
</feature>
<dbReference type="GO" id="GO:0005829">
    <property type="term" value="C:cytosol"/>
    <property type="evidence" value="ECO:0007669"/>
    <property type="project" value="UniProtKB-SubCell"/>
</dbReference>
<comment type="function">
    <text evidence="13">Plays a central role in 2-thiolation of mcm(5)S(2)U at tRNA wobble positions of cytosolic tRNA(Lys), tRNA(Glu) and tRNA(Gln). Also essential during biosynthesis of the molybdenum cofactor. Acts by mediating the C-terminal thiocarboxylation of sulfur carriers urm1 and mocs2a. Its N-terminus first activates urm1 and mocs2a as acyl-adenylates (-COAMP), then the persulfide sulfur on the catalytic cysteine is transferred to urm1 and mocs2a to form thiocarboxylation (-COSH) of their C-terminus. The reaction probably involves hydrogen sulfide that is generated from the persulfide intermediate and that acts as a nucleophile towards urm1 and mocs2a. Subsequently, a transient disulfide bond is formed. Does not use thiosulfate as sulfur donor; nfs1 probably acting as a sulfur donor for thiocarboxylation reactions.</text>
</comment>
<dbReference type="InterPro" id="IPR001763">
    <property type="entry name" value="Rhodanese-like_dom"/>
</dbReference>
<keyword evidence="9 14" id="KW-0862">Zinc</keyword>
<comment type="function">
    <text evidence="14">Plays a central role in 2-thiolation of mcm(5)S(2)U at tRNA wobble positions of cytosolic tRNA(Lys), tRNA(Glu) and tRNA(Gln). Also essential during biosynthesis of the molybdenum cofactor. Acts by mediating the C-terminal thiocarboxylation of sulfur carriers urm1 and MOCS2A. Its N-terminus first activates urm1 and MOCS2A as acyl-adenylates (-COAMP), then the persulfide sulfur on the catalytic cysteine is transferred to urm1 and MOCS2A to form thiocarboxylation (-COSH) of their C-terminus. The reaction probably involves hydrogen sulfide that is generated from the persulfide intermediate and that acts as nucleophile towards urm1 and MOCS2A. Subsequently, a transient disulfide bond is formed. Does not use thiosulfate as sulfur donor; nfs1 probably acting as a sulfur donor for thiocarboxylation reactions.</text>
</comment>
<dbReference type="GO" id="GO:0046872">
    <property type="term" value="F:metal ion binding"/>
    <property type="evidence" value="ECO:0007669"/>
    <property type="project" value="UniProtKB-KW"/>
</dbReference>
<dbReference type="UniPathway" id="UPA00344"/>
<evidence type="ECO:0000256" key="2">
    <source>
        <dbReference type="ARBA" id="ARBA00022490"/>
    </source>
</evidence>
<dbReference type="InterPro" id="IPR035985">
    <property type="entry name" value="Ubiquitin-activating_enz"/>
</dbReference>
<evidence type="ECO:0000256" key="9">
    <source>
        <dbReference type="ARBA" id="ARBA00022833"/>
    </source>
</evidence>
<sequence>MNDGVPDDVKNEIFAALRFGDGEVERKGGREWPLSGDEYRRYGRQLIMPEVGLAGQMKLKNASVLIVGVGGLGCPAAAYLAGAGVGTIGLVDADDVEVSNLHRQILHGTAKVGMSKVESAVLYINGLNDEVQCIPHHERIFPENALGIISQYDVVLDCTDTPASRYLISDSCVLLRKPLVSASALRTEGQLMVLNNPPRPAGDVHGGPCYRCIFPKPPPAASVVTCGEGGILGPVVGTMGVLQSLEALKVIIATSSEEDTPMELDEIDAQQQQQQQRKKADPPNLLLFSSFSKPMFRSIRLRSRRADCAACSAQASVTVESLNSGSLDYVQFCGVSSPVAALQPSERISVKSFAQLIADSEQEVHFGRPLAAPPVVLDVREKVQFDLCSLKGSINIPYSVISSTDPSATGPSATWVDELRRIPLDQALYIICRLGNDSQLTVKRFRELALDEGGRRRIVDVAGGLKAWRDKVDRDFPEY</sequence>
<dbReference type="HAMAP" id="MF_03049">
    <property type="entry name" value="MOCS3_Uba4"/>
    <property type="match status" value="1"/>
</dbReference>
<feature type="active site" description="Cysteine persulfide intermediate; for sulfurtransferase activity" evidence="14">
    <location>
        <position position="432"/>
    </location>
</feature>
<feature type="binding site" evidence="14">
    <location>
        <position position="212"/>
    </location>
    <ligand>
        <name>Zn(2+)</name>
        <dbReference type="ChEBI" id="CHEBI:29105"/>
    </ligand>
</feature>
<dbReference type="GO" id="GO:0006777">
    <property type="term" value="P:Mo-molybdopterin cofactor biosynthetic process"/>
    <property type="evidence" value="ECO:0007669"/>
    <property type="project" value="UniProtKB-UniRule"/>
</dbReference>
<feature type="active site" description="Glycyl thioester intermediate; for adenylyltransferase activity" evidence="14">
    <location>
        <position position="226"/>
    </location>
</feature>
<keyword evidence="6 14" id="KW-0479">Metal-binding</keyword>
<comment type="similarity">
    <text evidence="14">In the N-terminal section; belongs to the HesA/MoeB/ThiF family. UBA4 subfamily.</text>
</comment>
<comment type="pathway">
    <text evidence="14">Cofactor biosynthesis; molybdopterin biosynthesis.</text>
</comment>
<name>A0A6A6VR34_9PEZI</name>
<evidence type="ECO:0000256" key="7">
    <source>
        <dbReference type="ARBA" id="ARBA00022741"/>
    </source>
</evidence>
<evidence type="ECO:0000256" key="3">
    <source>
        <dbReference type="ARBA" id="ARBA00022679"/>
    </source>
</evidence>
<organism evidence="16 17">
    <name type="scientific">Pseudovirgaria hyperparasitica</name>
    <dbReference type="NCBI Taxonomy" id="470096"/>
    <lineage>
        <taxon>Eukaryota</taxon>
        <taxon>Fungi</taxon>
        <taxon>Dikarya</taxon>
        <taxon>Ascomycota</taxon>
        <taxon>Pezizomycotina</taxon>
        <taxon>Dothideomycetes</taxon>
        <taxon>Dothideomycetes incertae sedis</taxon>
        <taxon>Acrospermales</taxon>
        <taxon>Acrospermaceae</taxon>
        <taxon>Pseudovirgaria</taxon>
    </lineage>
</organism>
<dbReference type="SMART" id="SM00450">
    <property type="entry name" value="RHOD"/>
    <property type="match status" value="1"/>
</dbReference>
<evidence type="ECO:0000256" key="4">
    <source>
        <dbReference type="ARBA" id="ARBA00022694"/>
    </source>
</evidence>
<dbReference type="GO" id="GO:0042292">
    <property type="term" value="F:URM1 activating enzyme activity"/>
    <property type="evidence" value="ECO:0007669"/>
    <property type="project" value="TreeGrafter"/>
</dbReference>
<dbReference type="Pfam" id="PF00581">
    <property type="entry name" value="Rhodanese"/>
    <property type="match status" value="1"/>
</dbReference>
<dbReference type="GO" id="GO:0002143">
    <property type="term" value="P:tRNA wobble position uridine thiolation"/>
    <property type="evidence" value="ECO:0007669"/>
    <property type="project" value="InterPro"/>
</dbReference>
<dbReference type="EMBL" id="ML996586">
    <property type="protein sequence ID" value="KAF2753128.1"/>
    <property type="molecule type" value="Genomic_DNA"/>
</dbReference>
<feature type="binding site" evidence="14">
    <location>
        <begin position="160"/>
        <end position="161"/>
    </location>
    <ligand>
        <name>ATP</name>
        <dbReference type="ChEBI" id="CHEBI:30616"/>
    </ligand>
</feature>
<dbReference type="GO" id="GO:0061605">
    <property type="term" value="F:molybdopterin-synthase adenylyltransferase activity"/>
    <property type="evidence" value="ECO:0007669"/>
    <property type="project" value="UniProtKB-EC"/>
</dbReference>
<comment type="catalytic activity">
    <reaction evidence="14">
        <text>[molybdopterin-synthase sulfur-carrier protein]-C-terminal Gly-Gly-AMP + S-sulfanyl-L-cysteinyl-[cysteine desulfurase] + AH2 = [molybdopterin-synthase sulfur-carrier protein]-C-terminal-Gly-aminoethanethioate + L-cysteinyl-[cysteine desulfurase] + A + AMP + 2 H(+)</text>
        <dbReference type="Rhea" id="RHEA:48612"/>
        <dbReference type="Rhea" id="RHEA-COMP:12157"/>
        <dbReference type="Rhea" id="RHEA-COMP:12158"/>
        <dbReference type="Rhea" id="RHEA-COMP:12159"/>
        <dbReference type="Rhea" id="RHEA-COMP:19907"/>
        <dbReference type="ChEBI" id="CHEBI:13193"/>
        <dbReference type="ChEBI" id="CHEBI:15378"/>
        <dbReference type="ChEBI" id="CHEBI:17499"/>
        <dbReference type="ChEBI" id="CHEBI:29950"/>
        <dbReference type="ChEBI" id="CHEBI:61963"/>
        <dbReference type="ChEBI" id="CHEBI:90618"/>
        <dbReference type="ChEBI" id="CHEBI:232372"/>
        <dbReference type="ChEBI" id="CHEBI:456215"/>
        <dbReference type="EC" id="2.8.1.11"/>
    </reaction>
</comment>
<comment type="pathway">
    <text evidence="14">tRNA modification; 5-methoxycarbonylmethyl-2-thiouridine-tRNA biosynthesis.</text>
</comment>